<dbReference type="AlphaFoldDB" id="A0A238F3G8"/>
<name>A0A238F3G8_9BASI</name>
<keyword evidence="3" id="KW-0812">Transmembrane</keyword>
<evidence type="ECO:0000256" key="2">
    <source>
        <dbReference type="SAM" id="MobiDB-lite"/>
    </source>
</evidence>
<dbReference type="Proteomes" id="UP000198372">
    <property type="component" value="Unassembled WGS sequence"/>
</dbReference>
<dbReference type="InterPro" id="IPR018466">
    <property type="entry name" value="Kre9/Knh1-like_N"/>
</dbReference>
<evidence type="ECO:0000259" key="5">
    <source>
        <dbReference type="Pfam" id="PF10342"/>
    </source>
</evidence>
<evidence type="ECO:0000256" key="4">
    <source>
        <dbReference type="SAM" id="SignalP"/>
    </source>
</evidence>
<evidence type="ECO:0000313" key="6">
    <source>
        <dbReference type="EMBL" id="SCV67269.1"/>
    </source>
</evidence>
<feature type="region of interest" description="Disordered" evidence="2">
    <location>
        <begin position="368"/>
        <end position="406"/>
    </location>
</feature>
<keyword evidence="7" id="KW-1185">Reference proteome</keyword>
<dbReference type="OrthoDB" id="2432613at2759"/>
<reference evidence="7" key="1">
    <citation type="submission" date="2016-09" db="EMBL/GenBank/DDBJ databases">
        <authorList>
            <person name="Jeantristanb JTB J.-T."/>
            <person name="Ricardo R."/>
        </authorList>
    </citation>
    <scope>NUCLEOTIDE SEQUENCE [LARGE SCALE GENOMIC DNA]</scope>
</reference>
<evidence type="ECO:0000313" key="7">
    <source>
        <dbReference type="Proteomes" id="UP000198372"/>
    </source>
</evidence>
<evidence type="ECO:0000256" key="1">
    <source>
        <dbReference type="ARBA" id="ARBA00022729"/>
    </source>
</evidence>
<feature type="signal peptide" evidence="4">
    <location>
        <begin position="1"/>
        <end position="24"/>
    </location>
</feature>
<dbReference type="PANTHER" id="PTHR40633:SF1">
    <property type="entry name" value="GPI ANCHORED SERINE-THREONINE RICH PROTEIN (AFU_ORTHOLOGUE AFUA_1G03630)"/>
    <property type="match status" value="1"/>
</dbReference>
<dbReference type="PANTHER" id="PTHR40633">
    <property type="entry name" value="MATRIX PROTEIN, PUTATIVE (AFU_ORTHOLOGUE AFUA_8G05410)-RELATED"/>
    <property type="match status" value="1"/>
</dbReference>
<protein>
    <submittedName>
        <fullName evidence="6">BQ2448_5915 protein</fullName>
    </submittedName>
</protein>
<accession>A0A238F3G8</accession>
<proteinExistence type="predicted"/>
<sequence>MLRCAGAPSLALLLVGLATKSVLAAVTPTAPGPGVTFDEGGQCSFTWTADPTNTWTAFDVDLMSGSNQDMSVVTRVTSGLDGTKSGTATFTCPAVTPNSAIYFFQFTMTDADPQWTTRFTIASSTGATTAPAHATQSDGSAIPWGVGTLAGGAAANSSLTATRRTSSTRMVASPTSSSITTTATTTEAASPTTTALSSTITTSSSTSDTDSTSSSSSSFSSSSASATATAAAATGGAFFSTWPMGGKIGFFVGIGVAGLIVVALLTWLGMRLCRRREDDGAENFVNEWDNVDQDPYYASQNQSTVNVGAAAAHDDDAGYASEKVYGQSQADDPYAAASRMPGGGHEAYPLVPRGGDAAYNHSTAGFAPYPHNDYPQRAVSPSNYGGAHESFPQGYQDTSTQPQHRW</sequence>
<keyword evidence="3" id="KW-0472">Membrane</keyword>
<dbReference type="Pfam" id="PF10342">
    <property type="entry name" value="Kre9_KNH"/>
    <property type="match status" value="1"/>
</dbReference>
<organism evidence="6 7">
    <name type="scientific">Microbotryum intermedium</name>
    <dbReference type="NCBI Taxonomy" id="269621"/>
    <lineage>
        <taxon>Eukaryota</taxon>
        <taxon>Fungi</taxon>
        <taxon>Dikarya</taxon>
        <taxon>Basidiomycota</taxon>
        <taxon>Pucciniomycotina</taxon>
        <taxon>Microbotryomycetes</taxon>
        <taxon>Microbotryales</taxon>
        <taxon>Microbotryaceae</taxon>
        <taxon>Microbotryum</taxon>
    </lineage>
</organism>
<keyword evidence="1 4" id="KW-0732">Signal</keyword>
<gene>
    <name evidence="6" type="ORF">BQ2448_5915</name>
</gene>
<feature type="region of interest" description="Disordered" evidence="2">
    <location>
        <begin position="158"/>
        <end position="222"/>
    </location>
</feature>
<evidence type="ECO:0000256" key="3">
    <source>
        <dbReference type="SAM" id="Phobius"/>
    </source>
</evidence>
<dbReference type="STRING" id="269621.A0A238F3G8"/>
<feature type="compositionally biased region" description="Polar residues" evidence="2">
    <location>
        <begin position="393"/>
        <end position="406"/>
    </location>
</feature>
<feature type="transmembrane region" description="Helical" evidence="3">
    <location>
        <begin position="248"/>
        <end position="268"/>
    </location>
</feature>
<feature type="chain" id="PRO_5012263386" evidence="4">
    <location>
        <begin position="25"/>
        <end position="406"/>
    </location>
</feature>
<dbReference type="EMBL" id="FMSP01000001">
    <property type="protein sequence ID" value="SCV67269.1"/>
    <property type="molecule type" value="Genomic_DNA"/>
</dbReference>
<dbReference type="InterPro" id="IPR052982">
    <property type="entry name" value="SRP1/TIP1-like"/>
</dbReference>
<keyword evidence="3" id="KW-1133">Transmembrane helix</keyword>
<feature type="domain" description="Yeast cell wall synthesis Kre9/Knh1-like N-terminal" evidence="5">
    <location>
        <begin position="31"/>
        <end position="121"/>
    </location>
</feature>